<comment type="caution">
    <text evidence="2">The sequence shown here is derived from an EMBL/GenBank/DDBJ whole genome shotgun (WGS) entry which is preliminary data.</text>
</comment>
<evidence type="ECO:0000313" key="2">
    <source>
        <dbReference type="EMBL" id="KXA05412.1"/>
    </source>
</evidence>
<dbReference type="PATRIC" id="fig|1502.174.peg.3081"/>
<gene>
    <name evidence="2" type="ORF">HMPREF3222_03058</name>
</gene>
<sequence length="163" mass="18829">MMRIYGNSKGVNMSYEELLREADKLGIIVKELGLKTRKGRCCGNKIAIDKKLSIKEKACVLAEELGHFHKTVGDISNQKEINNRKQEIIARRWGYEKSVGIIGLINAFNNNCKNAYEIADFLEVTKEYLDESIEYFKCKYGARYEIDGYIVYFLPKFGVCRMF</sequence>
<organism evidence="2 3">
    <name type="scientific">Clostridium perfringens</name>
    <dbReference type="NCBI Taxonomy" id="1502"/>
    <lineage>
        <taxon>Bacteria</taxon>
        <taxon>Bacillati</taxon>
        <taxon>Bacillota</taxon>
        <taxon>Clostridia</taxon>
        <taxon>Eubacteriales</taxon>
        <taxon>Clostridiaceae</taxon>
        <taxon>Clostridium</taxon>
    </lineage>
</organism>
<evidence type="ECO:0000313" key="3">
    <source>
        <dbReference type="Proteomes" id="UP000070646"/>
    </source>
</evidence>
<dbReference type="InterPro" id="IPR010359">
    <property type="entry name" value="IrrE_HExxH"/>
</dbReference>
<accession>A0A133MMZ5</accession>
<dbReference type="AlphaFoldDB" id="A0A133MMZ5"/>
<dbReference type="Pfam" id="PF06114">
    <property type="entry name" value="Peptidase_M78"/>
    <property type="match status" value="1"/>
</dbReference>
<feature type="domain" description="IrrE N-terminal-like" evidence="1">
    <location>
        <begin position="30"/>
        <end position="91"/>
    </location>
</feature>
<proteinExistence type="predicted"/>
<protein>
    <submittedName>
        <fullName evidence="2">Putative toxin-antitoxin system, toxin component</fullName>
    </submittedName>
</protein>
<dbReference type="Proteomes" id="UP000070646">
    <property type="component" value="Unassembled WGS sequence"/>
</dbReference>
<name>A0A133MMZ5_CLOPF</name>
<reference evidence="2 3" key="1">
    <citation type="submission" date="2016-01" db="EMBL/GenBank/DDBJ databases">
        <authorList>
            <person name="Oliw E.H."/>
        </authorList>
    </citation>
    <scope>NUCLEOTIDE SEQUENCE [LARGE SCALE GENOMIC DNA]</scope>
    <source>
        <strain evidence="2 3">MJR7757A</strain>
    </source>
</reference>
<dbReference type="EMBL" id="LRPU01000198">
    <property type="protein sequence ID" value="KXA05412.1"/>
    <property type="molecule type" value="Genomic_DNA"/>
</dbReference>
<evidence type="ECO:0000259" key="1">
    <source>
        <dbReference type="Pfam" id="PF06114"/>
    </source>
</evidence>